<dbReference type="GO" id="GO:0042393">
    <property type="term" value="F:histone binding"/>
    <property type="evidence" value="ECO:0007669"/>
    <property type="project" value="TreeGrafter"/>
</dbReference>
<dbReference type="GO" id="GO:0000796">
    <property type="term" value="C:condensin complex"/>
    <property type="evidence" value="ECO:0007669"/>
    <property type="project" value="TreeGrafter"/>
</dbReference>
<dbReference type="InterPro" id="IPR032682">
    <property type="entry name" value="Cnd1_C"/>
</dbReference>
<dbReference type="GO" id="GO:0010032">
    <property type="term" value="P:meiotic chromosome condensation"/>
    <property type="evidence" value="ECO:0007669"/>
    <property type="project" value="TreeGrafter"/>
</dbReference>
<dbReference type="PANTHER" id="PTHR14222:SF2">
    <property type="entry name" value="CONDENSIN COMPLEX SUBUNIT 1"/>
    <property type="match status" value="1"/>
</dbReference>
<evidence type="ECO:0000256" key="5">
    <source>
        <dbReference type="ARBA" id="ARBA00023242"/>
    </source>
</evidence>
<dbReference type="Gene3D" id="1.25.10.10">
    <property type="entry name" value="Leucine-rich Repeat Variant"/>
    <property type="match status" value="1"/>
</dbReference>
<feature type="non-terminal residue" evidence="9">
    <location>
        <position position="268"/>
    </location>
</feature>
<gene>
    <name evidence="9" type="ORF">JXQ802_LOCUS58428</name>
    <name evidence="8" type="ORF">PYM288_LOCUS41799</name>
</gene>
<comment type="caution">
    <text evidence="9">The sequence shown here is derived from an EMBL/GenBank/DDBJ whole genome shotgun (WGS) entry which is preliminary data.</text>
</comment>
<keyword evidence="4" id="KW-0226">DNA condensation</keyword>
<dbReference type="GO" id="GO:0051301">
    <property type="term" value="P:cell division"/>
    <property type="evidence" value="ECO:0007669"/>
    <property type="project" value="UniProtKB-KW"/>
</dbReference>
<accession>A0A816GK41</accession>
<dbReference type="Proteomes" id="UP000663854">
    <property type="component" value="Unassembled WGS sequence"/>
</dbReference>
<reference evidence="9" key="1">
    <citation type="submission" date="2021-02" db="EMBL/GenBank/DDBJ databases">
        <authorList>
            <person name="Nowell W R."/>
        </authorList>
    </citation>
    <scope>NUCLEOTIDE SEQUENCE</scope>
</reference>
<keyword evidence="5" id="KW-0539">Nucleus</keyword>
<evidence type="ECO:0000256" key="1">
    <source>
        <dbReference type="ARBA" id="ARBA00004123"/>
    </source>
</evidence>
<evidence type="ECO:0000313" key="10">
    <source>
        <dbReference type="Proteomes" id="UP000663870"/>
    </source>
</evidence>
<feature type="non-terminal residue" evidence="9">
    <location>
        <position position="1"/>
    </location>
</feature>
<keyword evidence="2" id="KW-0132">Cell division</keyword>
<keyword evidence="6" id="KW-0131">Cell cycle</keyword>
<sequence>ILLNPKEYHEETLQLSATTCLCKFMLLSLELCETHAKMLFDLLKNSTFESVRVSIMVLMNDFYLKYPLAFAAYSDDVYGCLRDRSDNVRLAALKTISNLILKEMVKPKGQISEIAFRIIDKHPQIATLATSFFSELAKRQDGQALFNILPDIFSNLVDGKLDKQRQLNEEDFKSIIEFLLKYVSKEEQTESLLKILLQRFRMANGNPRLWGDLAYIMSKLTYNERTLKCLHDDFNYYADKLVEDAVYESFLTILNNAKKNLGTKPDLK</sequence>
<dbReference type="InterPro" id="IPR026971">
    <property type="entry name" value="CND1/NCAPD3"/>
</dbReference>
<evidence type="ECO:0000313" key="8">
    <source>
        <dbReference type="EMBL" id="CAF1559147.1"/>
    </source>
</evidence>
<dbReference type="EMBL" id="CAJNOH010014864">
    <property type="protein sequence ID" value="CAF1559147.1"/>
    <property type="molecule type" value="Genomic_DNA"/>
</dbReference>
<dbReference type="GO" id="GO:0007076">
    <property type="term" value="P:mitotic chromosome condensation"/>
    <property type="evidence" value="ECO:0007669"/>
    <property type="project" value="InterPro"/>
</dbReference>
<evidence type="ECO:0000313" key="9">
    <source>
        <dbReference type="EMBL" id="CAF1676330.1"/>
    </source>
</evidence>
<evidence type="ECO:0000259" key="7">
    <source>
        <dbReference type="Pfam" id="PF12717"/>
    </source>
</evidence>
<feature type="domain" description="Condensin complex subunit 1 C-terminal" evidence="7">
    <location>
        <begin position="51"/>
        <end position="218"/>
    </location>
</feature>
<dbReference type="InterPro" id="IPR011989">
    <property type="entry name" value="ARM-like"/>
</dbReference>
<name>A0A816GK41_9BILA</name>
<dbReference type="InterPro" id="IPR016024">
    <property type="entry name" value="ARM-type_fold"/>
</dbReference>
<dbReference type="SUPFAM" id="SSF48371">
    <property type="entry name" value="ARM repeat"/>
    <property type="match status" value="1"/>
</dbReference>
<evidence type="ECO:0000256" key="3">
    <source>
        <dbReference type="ARBA" id="ARBA00022776"/>
    </source>
</evidence>
<dbReference type="GO" id="GO:0005634">
    <property type="term" value="C:nucleus"/>
    <property type="evidence" value="ECO:0007669"/>
    <property type="project" value="UniProtKB-SubCell"/>
</dbReference>
<dbReference type="Pfam" id="PF12717">
    <property type="entry name" value="Cnd1"/>
    <property type="match status" value="1"/>
</dbReference>
<evidence type="ECO:0000256" key="4">
    <source>
        <dbReference type="ARBA" id="ARBA00023067"/>
    </source>
</evidence>
<dbReference type="EMBL" id="CAJNOL010016781">
    <property type="protein sequence ID" value="CAF1676330.1"/>
    <property type="molecule type" value="Genomic_DNA"/>
</dbReference>
<keyword evidence="3" id="KW-0498">Mitosis</keyword>
<dbReference type="AlphaFoldDB" id="A0A816GK41"/>
<evidence type="ECO:0000256" key="6">
    <source>
        <dbReference type="ARBA" id="ARBA00023306"/>
    </source>
</evidence>
<organism evidence="9 10">
    <name type="scientific">Rotaria sordida</name>
    <dbReference type="NCBI Taxonomy" id="392033"/>
    <lineage>
        <taxon>Eukaryota</taxon>
        <taxon>Metazoa</taxon>
        <taxon>Spiralia</taxon>
        <taxon>Gnathifera</taxon>
        <taxon>Rotifera</taxon>
        <taxon>Eurotatoria</taxon>
        <taxon>Bdelloidea</taxon>
        <taxon>Philodinida</taxon>
        <taxon>Philodinidae</taxon>
        <taxon>Rotaria</taxon>
    </lineage>
</organism>
<comment type="subcellular location">
    <subcellularLocation>
        <location evidence="1">Nucleus</location>
    </subcellularLocation>
</comment>
<evidence type="ECO:0000256" key="2">
    <source>
        <dbReference type="ARBA" id="ARBA00022618"/>
    </source>
</evidence>
<dbReference type="GO" id="GO:0000779">
    <property type="term" value="C:condensed chromosome, centromeric region"/>
    <property type="evidence" value="ECO:0007669"/>
    <property type="project" value="TreeGrafter"/>
</dbReference>
<dbReference type="PANTHER" id="PTHR14222">
    <property type="entry name" value="CONDENSIN"/>
    <property type="match status" value="1"/>
</dbReference>
<protein>
    <recommendedName>
        <fullName evidence="7">Condensin complex subunit 1 C-terminal domain-containing protein</fullName>
    </recommendedName>
</protein>
<proteinExistence type="predicted"/>
<keyword evidence="10" id="KW-1185">Reference proteome</keyword>
<dbReference type="Proteomes" id="UP000663870">
    <property type="component" value="Unassembled WGS sequence"/>
</dbReference>